<dbReference type="InterPro" id="IPR050248">
    <property type="entry name" value="Polysacc_deacetylase_ArnD"/>
</dbReference>
<evidence type="ECO:0000259" key="1">
    <source>
        <dbReference type="PROSITE" id="PS51677"/>
    </source>
</evidence>
<protein>
    <submittedName>
        <fullName evidence="2 3">Polysaccharide deacetylase</fullName>
    </submittedName>
</protein>
<name>A0A1S2LPZ2_9BACI</name>
<dbReference type="InterPro" id="IPR011330">
    <property type="entry name" value="Glyco_hydro/deAcase_b/a-brl"/>
</dbReference>
<dbReference type="KEGG" id="aia:AWH56_022865"/>
<dbReference type="PROSITE" id="PS51677">
    <property type="entry name" value="NODB"/>
    <property type="match status" value="1"/>
</dbReference>
<reference evidence="2 4" key="1">
    <citation type="submission" date="2016-10" db="EMBL/GenBank/DDBJ databases">
        <title>Draft genome sequences of four alkaliphilic bacteria belonging to the Anaerobacillus genus.</title>
        <authorList>
            <person name="Bassil N.M."/>
            <person name="Lloyd J.R."/>
        </authorList>
    </citation>
    <scope>NUCLEOTIDE SEQUENCE [LARGE SCALE GENOMIC DNA]</scope>
    <source>
        <strain evidence="2 4">NB2006</strain>
    </source>
</reference>
<dbReference type="GO" id="GO:0005975">
    <property type="term" value="P:carbohydrate metabolic process"/>
    <property type="evidence" value="ECO:0007669"/>
    <property type="project" value="InterPro"/>
</dbReference>
<dbReference type="OrthoDB" id="9812065at2"/>
<dbReference type="Gene3D" id="3.20.20.370">
    <property type="entry name" value="Glycoside hydrolase/deacetylase"/>
    <property type="match status" value="1"/>
</dbReference>
<accession>A0A1S2LPZ2</accession>
<sequence length="199" mass="23311">MYDLKDERWVKNVQKLNGAGKKVVLTFDDGPSRQLPEILAILKEKNVVAHFFWLSKLLYPERPWIKVLEEGHKIGSHTKNHKNLIRLTYEKQYRQIKNSVKKIEAITGVKVRYFRPPFGQYNENTLDILAKLEVIPVMWEISSYDWEHKASPERIVDNVVSYARDGSIILLHETKQTVIALPKIIDGLRRRGFEFSLIE</sequence>
<proteinExistence type="predicted"/>
<dbReference type="AlphaFoldDB" id="A0A1S2LPZ2"/>
<reference evidence="3" key="4">
    <citation type="submission" date="2020-10" db="EMBL/GenBank/DDBJ databases">
        <authorList>
            <person name="Bassil N.M."/>
            <person name="Lloyd J.R."/>
        </authorList>
    </citation>
    <scope>NUCLEOTIDE SEQUENCE</scope>
    <source>
        <strain evidence="3">NB2006</strain>
    </source>
</reference>
<dbReference type="PANTHER" id="PTHR10587">
    <property type="entry name" value="GLYCOSYL TRANSFERASE-RELATED"/>
    <property type="match status" value="1"/>
</dbReference>
<reference evidence="3 4" key="2">
    <citation type="journal article" date="2017" name="Genome Announc.">
        <title>Draft Genome Sequences of Four Alkaliphilic Bacteria Belonging to the Anaerobacillus Genus.</title>
        <authorList>
            <person name="Bassil N.M."/>
            <person name="Lloyd J.R."/>
        </authorList>
    </citation>
    <scope>NUCLEOTIDE SEQUENCE [LARGE SCALE GENOMIC DNA]</scope>
    <source>
        <strain evidence="3 4">NB2006</strain>
    </source>
</reference>
<evidence type="ECO:0000313" key="2">
    <source>
        <dbReference type="EMBL" id="OIJ13475.1"/>
    </source>
</evidence>
<dbReference type="Proteomes" id="UP000180175">
    <property type="component" value="Chromosome"/>
</dbReference>
<reference evidence="3 4" key="3">
    <citation type="journal article" date="2019" name="Int. J. Syst. Evol. Microbiol.">
        <title>Anaerobacillus isosaccharinicus sp. nov., an alkaliphilic bacterium which degrades isosaccharinic acid.</title>
        <authorList>
            <person name="Bassil N.M."/>
            <person name="Lloyd J.R."/>
        </authorList>
    </citation>
    <scope>NUCLEOTIDE SEQUENCE [LARGE SCALE GENOMIC DNA]</scope>
    <source>
        <strain evidence="3 4">NB2006</strain>
    </source>
</reference>
<gene>
    <name evidence="3" type="ORF">AWH56_022865</name>
    <name evidence="2" type="ORF">AWH56_13560</name>
</gene>
<dbReference type="InterPro" id="IPR002509">
    <property type="entry name" value="NODB_dom"/>
</dbReference>
<feature type="domain" description="NodB homology" evidence="1">
    <location>
        <begin position="21"/>
        <end position="196"/>
    </location>
</feature>
<keyword evidence="4" id="KW-1185">Reference proteome</keyword>
<organism evidence="2 4">
    <name type="scientific">Anaerobacillus isosaccharinicus</name>
    <dbReference type="NCBI Taxonomy" id="1532552"/>
    <lineage>
        <taxon>Bacteria</taxon>
        <taxon>Bacillati</taxon>
        <taxon>Bacillota</taxon>
        <taxon>Bacilli</taxon>
        <taxon>Bacillales</taxon>
        <taxon>Bacillaceae</taxon>
        <taxon>Anaerobacillus</taxon>
    </lineage>
</organism>
<dbReference type="GO" id="GO:0016810">
    <property type="term" value="F:hydrolase activity, acting on carbon-nitrogen (but not peptide) bonds"/>
    <property type="evidence" value="ECO:0007669"/>
    <property type="project" value="InterPro"/>
</dbReference>
<evidence type="ECO:0000313" key="3">
    <source>
        <dbReference type="EMBL" id="QOY35494.1"/>
    </source>
</evidence>
<dbReference type="RefSeq" id="WP_071317620.1">
    <property type="nucleotide sequence ID" value="NZ_CP063356.2"/>
</dbReference>
<dbReference type="EMBL" id="CP063356">
    <property type="protein sequence ID" value="QOY35494.1"/>
    <property type="molecule type" value="Genomic_DNA"/>
</dbReference>
<dbReference type="Pfam" id="PF01522">
    <property type="entry name" value="Polysacc_deac_1"/>
    <property type="match status" value="1"/>
</dbReference>
<dbReference type="SUPFAM" id="SSF88713">
    <property type="entry name" value="Glycoside hydrolase/deacetylase"/>
    <property type="match status" value="1"/>
</dbReference>
<dbReference type="CDD" id="cd10917">
    <property type="entry name" value="CE4_NodB_like_6s_7s"/>
    <property type="match status" value="1"/>
</dbReference>
<dbReference type="EMBL" id="LQXD01000123">
    <property type="protein sequence ID" value="OIJ13475.1"/>
    <property type="molecule type" value="Genomic_DNA"/>
</dbReference>
<evidence type="ECO:0000313" key="4">
    <source>
        <dbReference type="Proteomes" id="UP000180175"/>
    </source>
</evidence>